<evidence type="ECO:0000313" key="6">
    <source>
        <dbReference type="Proteomes" id="UP000822369"/>
    </source>
</evidence>
<evidence type="ECO:0000259" key="4">
    <source>
        <dbReference type="PROSITE" id="PS50114"/>
    </source>
</evidence>
<feature type="domain" description="GATA-type" evidence="4">
    <location>
        <begin position="459"/>
        <end position="494"/>
    </location>
</feature>
<dbReference type="CDD" id="cd00202">
    <property type="entry name" value="ZnF_GATA"/>
    <property type="match status" value="1"/>
</dbReference>
<dbReference type="GO" id="GO:0007283">
    <property type="term" value="P:spermatogenesis"/>
    <property type="evidence" value="ECO:0007669"/>
    <property type="project" value="TreeGrafter"/>
</dbReference>
<feature type="compositionally biased region" description="Basic residues" evidence="3">
    <location>
        <begin position="372"/>
        <end position="382"/>
    </location>
</feature>
<dbReference type="InterPro" id="IPR013088">
    <property type="entry name" value="Znf_NHR/GATA"/>
</dbReference>
<dbReference type="GO" id="GO:0048599">
    <property type="term" value="P:oocyte development"/>
    <property type="evidence" value="ECO:0007669"/>
    <property type="project" value="TreeGrafter"/>
</dbReference>
<evidence type="ECO:0000256" key="1">
    <source>
        <dbReference type="ARBA" id="ARBA00023242"/>
    </source>
</evidence>
<keyword evidence="2" id="KW-0479">Metal-binding</keyword>
<dbReference type="PANTHER" id="PTHR47341">
    <property type="entry name" value="GATA-TYPE ZINC FINGER PROTEIN 1"/>
    <property type="match status" value="1"/>
</dbReference>
<dbReference type="AlphaFoldDB" id="A0A9D2Y2S6"/>
<keyword evidence="1" id="KW-0539">Nucleus</keyword>
<dbReference type="GeneID" id="107382239"/>
<dbReference type="OMA" id="PCNELKT"/>
<evidence type="ECO:0000313" key="5">
    <source>
        <dbReference type="EMBL" id="KAF7213149.1"/>
    </source>
</evidence>
<reference evidence="5" key="1">
    <citation type="submission" date="2020-03" db="EMBL/GenBank/DDBJ databases">
        <title>Intra-Species Differences in Population Size shape Life History and Genome Evolution.</title>
        <authorList>
            <person name="Willemsen D."/>
            <person name="Cui R."/>
            <person name="Valenzano D.R."/>
        </authorList>
    </citation>
    <scope>NUCLEOTIDE SEQUENCE</scope>
    <source>
        <strain evidence="5">GRZ</strain>
        <tissue evidence="5">Whole</tissue>
    </source>
</reference>
<dbReference type="Pfam" id="PF00320">
    <property type="entry name" value="GATA"/>
    <property type="match status" value="1"/>
</dbReference>
<dbReference type="GO" id="GO:0006357">
    <property type="term" value="P:regulation of transcription by RNA polymerase II"/>
    <property type="evidence" value="ECO:0007669"/>
    <property type="project" value="TreeGrafter"/>
</dbReference>
<dbReference type="SMART" id="SM00401">
    <property type="entry name" value="ZnF_GATA"/>
    <property type="match status" value="1"/>
</dbReference>
<dbReference type="KEGG" id="nfu:107382239"/>
<proteinExistence type="predicted"/>
<dbReference type="OrthoDB" id="2162994at2759"/>
<dbReference type="GO" id="GO:0043565">
    <property type="term" value="F:sequence-specific DNA binding"/>
    <property type="evidence" value="ECO:0007669"/>
    <property type="project" value="InterPro"/>
</dbReference>
<keyword evidence="2" id="KW-0862">Zinc</keyword>
<dbReference type="PANTHER" id="PTHR47341:SF1">
    <property type="entry name" value="GATA-TYPE ZINC FINGER PROTEIN 1"/>
    <property type="match status" value="1"/>
</dbReference>
<comment type="caution">
    <text evidence="5">The sequence shown here is derived from an EMBL/GenBank/DDBJ whole genome shotgun (WGS) entry which is preliminary data.</text>
</comment>
<evidence type="ECO:0000256" key="3">
    <source>
        <dbReference type="SAM" id="MobiDB-lite"/>
    </source>
</evidence>
<dbReference type="InterPro" id="IPR053116">
    <property type="entry name" value="GATA-type_Znf_Regulator"/>
</dbReference>
<dbReference type="EMBL" id="JAAVVJ010000010">
    <property type="protein sequence ID" value="KAF7213149.1"/>
    <property type="molecule type" value="Genomic_DNA"/>
</dbReference>
<name>A0A9D2Y2S6_NOTFU</name>
<sequence length="535" mass="59447">MSSARQTEAGFIQESQNTADVNGADSALFYLFQEVSKLASPTHNSCLDSNPSSKWLKDTSKRYIFNNKKEEEDEKSRKASSGRVEDCLVIEKDGLVYNNVSTRDTPQERSSPWKVLNLINLHCERLLQKDVELNSTLRSSTKSCHLMTTLAVSDVRDGVQRNSVPVGRQGLAAFTTPDLRLKGSGDHRVLQSYDEDEECGVRVQTSEKTGPGTSKLQKDSSSESLQPLSRYRAESSIHTSLVWSQEGTREDHLGVLLTKKALHGGQSPDACPNTPMTFGSNSNVCTDQSNANMTLPTFLLPAHSETFRFDTTDSCRALLEQGDKFTTSKPGCSKTLTEEKSPAAHHLKSSSCEPATSPSDVWVLQTDLPPAHQRRPRTRRKQPCPSRSADIQDPDFQGVTFRIDTELDGTRGQSRLLITSKYSKELCKRVRKPKLRTRTAQKSVKSTSSEEDNDLAANAMRGKVCASCCTRKTPMWRDAEDGTPLCNACGIRYKKYRVRCVKCWHIPRKESNSSSICFKCGNSVKVSSAQRKQSA</sequence>
<dbReference type="RefSeq" id="XP_015809788.3">
    <property type="nucleotide sequence ID" value="XM_015954302.3"/>
</dbReference>
<dbReference type="PROSITE" id="PS50114">
    <property type="entry name" value="GATA_ZN_FINGER_2"/>
    <property type="match status" value="1"/>
</dbReference>
<feature type="region of interest" description="Disordered" evidence="3">
    <location>
        <begin position="328"/>
        <end position="395"/>
    </location>
</feature>
<feature type="compositionally biased region" description="Polar residues" evidence="3">
    <location>
        <begin position="203"/>
        <end position="215"/>
    </location>
</feature>
<dbReference type="SUPFAM" id="SSF57716">
    <property type="entry name" value="Glucocorticoid receptor-like (DNA-binding domain)"/>
    <property type="match status" value="1"/>
</dbReference>
<organism evidence="5 6">
    <name type="scientific">Nothobranchius furzeri</name>
    <name type="common">Turquoise killifish</name>
    <dbReference type="NCBI Taxonomy" id="105023"/>
    <lineage>
        <taxon>Eukaryota</taxon>
        <taxon>Metazoa</taxon>
        <taxon>Chordata</taxon>
        <taxon>Craniata</taxon>
        <taxon>Vertebrata</taxon>
        <taxon>Euteleostomi</taxon>
        <taxon>Actinopterygii</taxon>
        <taxon>Neopterygii</taxon>
        <taxon>Teleostei</taxon>
        <taxon>Neoteleostei</taxon>
        <taxon>Acanthomorphata</taxon>
        <taxon>Ovalentaria</taxon>
        <taxon>Atherinomorphae</taxon>
        <taxon>Cyprinodontiformes</taxon>
        <taxon>Nothobranchiidae</taxon>
        <taxon>Nothobranchius</taxon>
    </lineage>
</organism>
<dbReference type="RefSeq" id="XP_054607649.2">
    <property type="nucleotide sequence ID" value="XM_054751674.2"/>
</dbReference>
<dbReference type="GO" id="GO:0005634">
    <property type="term" value="C:nucleus"/>
    <property type="evidence" value="ECO:0007669"/>
    <property type="project" value="TreeGrafter"/>
</dbReference>
<keyword evidence="2" id="KW-0863">Zinc-finger</keyword>
<dbReference type="Gene3D" id="3.30.50.10">
    <property type="entry name" value="Erythroid Transcription Factor GATA-1, subunit A"/>
    <property type="match status" value="1"/>
</dbReference>
<feature type="compositionally biased region" description="Polar residues" evidence="3">
    <location>
        <begin position="349"/>
        <end position="359"/>
    </location>
</feature>
<dbReference type="InterPro" id="IPR000679">
    <property type="entry name" value="Znf_GATA"/>
</dbReference>
<dbReference type="Proteomes" id="UP000822369">
    <property type="component" value="Chromosome 10"/>
</dbReference>
<gene>
    <name evidence="5" type="primary">zglp1</name>
    <name evidence="5" type="ORF">G4P62_007764</name>
</gene>
<evidence type="ECO:0000256" key="2">
    <source>
        <dbReference type="PROSITE-ProRule" id="PRU00094"/>
    </source>
</evidence>
<dbReference type="GO" id="GO:0008270">
    <property type="term" value="F:zinc ion binding"/>
    <property type="evidence" value="ECO:0007669"/>
    <property type="project" value="UniProtKB-KW"/>
</dbReference>
<feature type="region of interest" description="Disordered" evidence="3">
    <location>
        <begin position="198"/>
        <end position="231"/>
    </location>
</feature>
<dbReference type="CTD" id="100125288"/>
<accession>A0A9D2Y2S6</accession>
<protein>
    <submittedName>
        <fullName evidence="5">GATA-like protein 1</fullName>
    </submittedName>
</protein>